<proteinExistence type="predicted"/>
<dbReference type="InterPro" id="IPR056726">
    <property type="entry name" value="DUF7824"/>
</dbReference>
<name>A0ABV9VUX3_9ACTN</name>
<feature type="compositionally biased region" description="Basic and acidic residues" evidence="1">
    <location>
        <begin position="872"/>
        <end position="882"/>
    </location>
</feature>
<dbReference type="RefSeq" id="WP_380115731.1">
    <property type="nucleotide sequence ID" value="NZ_JBHSIU010000018.1"/>
</dbReference>
<gene>
    <name evidence="4" type="ORF">ACFPIJ_15955</name>
</gene>
<evidence type="ECO:0000256" key="1">
    <source>
        <dbReference type="SAM" id="MobiDB-lite"/>
    </source>
</evidence>
<comment type="caution">
    <text evidence="4">The sequence shown here is derived from an EMBL/GenBank/DDBJ whole genome shotgun (WGS) entry which is preliminary data.</text>
</comment>
<dbReference type="Pfam" id="PF25148">
    <property type="entry name" value="DUF7824"/>
    <property type="match status" value="1"/>
</dbReference>
<keyword evidence="5" id="KW-1185">Reference proteome</keyword>
<feature type="domain" description="DUF6493" evidence="2">
    <location>
        <begin position="101"/>
        <end position="275"/>
    </location>
</feature>
<dbReference type="InterPro" id="IPR045472">
    <property type="entry name" value="DUF6493"/>
</dbReference>
<dbReference type="EMBL" id="JBHSIU010000018">
    <property type="protein sequence ID" value="MFC4999330.1"/>
    <property type="molecule type" value="Genomic_DNA"/>
</dbReference>
<accession>A0ABV9VUX3</accession>
<feature type="region of interest" description="Disordered" evidence="1">
    <location>
        <begin position="863"/>
        <end position="882"/>
    </location>
</feature>
<evidence type="ECO:0000313" key="5">
    <source>
        <dbReference type="Proteomes" id="UP001595912"/>
    </source>
</evidence>
<feature type="domain" description="DUF7824" evidence="3">
    <location>
        <begin position="519"/>
        <end position="610"/>
    </location>
</feature>
<evidence type="ECO:0000259" key="3">
    <source>
        <dbReference type="Pfam" id="PF25148"/>
    </source>
</evidence>
<sequence>MVTLTELLALDDGVLLDRVCAFTADERAALHRPALHAWERYRWRDDLDGRKDRYTPAEGRRLDLIVFAAAPADRLYWPPDDDQLRVARSRGGRFVTALARHVLHTMATEDFSAPDFNEIRRAERDGLVTLDADDDYALAMVNQLGGRFSAGGRRSDLLRADPDLLARAFWRIFEVEGNRQVSLANVDKYSGAPVQSWHDAVLDLLSDATIDRARVLDATVAALGLGFPQYRAGWYSRLHAALAPSVDERAARQAGYATLLRSSVGPTVTLAVDALTAVEKAGRLDHDGNAAALAAGLAAAVLVPAKSTAMKALALAARAGAGQSSAVVAAALGHPHADVQAAAAEQLRVRGEPGPVLAALPSLAPAVATAARRWLGDDAPPAVAAPVPRPDSTAPVPMPDAVAPITDPAELAEAFAVLLADPTDAELLERALCAAARLGPDPVEYASLARRAARLLRDGPSWESDHLLDVVAGVVLAAAHTPPVRWLPPLAPQLQLLAGRAAAVESALRAGRRYAPCAEPTHAGGWIAPAVLVQRLSTGAPPDPLDAVAALLRLGPAAASADPAIRAAAAAVPGAVGAALRYALGGPPPTTPTRADRPLWIAAARSRTPRGDDPSLIGRGPGYDAAGAGRAPTWRVSFDPERQYSRIRVTALGPAAPPAPTDPALPTVTLGAVNPSSDRLPGAPWHPWLASIWPGNIEPLLAIALPHQLASLDGTVDGGAGAHALSLLSQTVVELPPLSPYTVAAGLASARVSDRVAAVDAAVDLLPQRMSPEALASAMTTLAAVVPLNRWAASLADLATAGRGAQVRAVLTTLLPSLDRTTRGLYSLVELLRDEHLRAGAPVTAPGLQQWLAAATGTSRTAAAARSLRTADPLDHPDPTRE</sequence>
<reference evidence="5" key="1">
    <citation type="journal article" date="2019" name="Int. J. Syst. Evol. Microbiol.">
        <title>The Global Catalogue of Microorganisms (GCM) 10K type strain sequencing project: providing services to taxonomists for standard genome sequencing and annotation.</title>
        <authorList>
            <consortium name="The Broad Institute Genomics Platform"/>
            <consortium name="The Broad Institute Genome Sequencing Center for Infectious Disease"/>
            <person name="Wu L."/>
            <person name="Ma J."/>
        </authorList>
    </citation>
    <scope>NUCLEOTIDE SEQUENCE [LARGE SCALE GENOMIC DNA]</scope>
    <source>
        <strain evidence="5">CGMCC 4.7152</strain>
    </source>
</reference>
<evidence type="ECO:0000259" key="2">
    <source>
        <dbReference type="Pfam" id="PF20103"/>
    </source>
</evidence>
<evidence type="ECO:0000313" key="4">
    <source>
        <dbReference type="EMBL" id="MFC4999330.1"/>
    </source>
</evidence>
<dbReference type="Proteomes" id="UP001595912">
    <property type="component" value="Unassembled WGS sequence"/>
</dbReference>
<protein>
    <submittedName>
        <fullName evidence="4">DUF6493 family protein</fullName>
    </submittedName>
</protein>
<dbReference type="Pfam" id="PF20103">
    <property type="entry name" value="DUF6493"/>
    <property type="match status" value="1"/>
</dbReference>
<organism evidence="4 5">
    <name type="scientific">Dactylosporangium cerinum</name>
    <dbReference type="NCBI Taxonomy" id="1434730"/>
    <lineage>
        <taxon>Bacteria</taxon>
        <taxon>Bacillati</taxon>
        <taxon>Actinomycetota</taxon>
        <taxon>Actinomycetes</taxon>
        <taxon>Micromonosporales</taxon>
        <taxon>Micromonosporaceae</taxon>
        <taxon>Dactylosporangium</taxon>
    </lineage>
</organism>